<dbReference type="EMBL" id="NBIV01000006">
    <property type="protein sequence ID" value="PXF49295.1"/>
    <property type="molecule type" value="Genomic_DNA"/>
</dbReference>
<gene>
    <name evidence="14" type="ORF">BWQ96_00869</name>
</gene>
<dbReference type="InterPro" id="IPR018108">
    <property type="entry name" value="MCP_transmembrane"/>
</dbReference>
<evidence type="ECO:0000256" key="3">
    <source>
        <dbReference type="ARBA" id="ARBA00022448"/>
    </source>
</evidence>
<dbReference type="GO" id="GO:1990542">
    <property type="term" value="P:mitochondrial transmembrane transport"/>
    <property type="evidence" value="ECO:0007669"/>
    <property type="project" value="InterPro"/>
</dbReference>
<feature type="compositionally biased region" description="Polar residues" evidence="12">
    <location>
        <begin position="1"/>
        <end position="20"/>
    </location>
</feature>
<keyword evidence="5" id="KW-0677">Repeat</keyword>
<keyword evidence="6" id="KW-0999">Mitochondrion inner membrane</keyword>
<proteinExistence type="inferred from homology"/>
<dbReference type="Proteomes" id="UP000247409">
    <property type="component" value="Unassembled WGS sequence"/>
</dbReference>
<accession>A0A2V3J4I0</accession>
<dbReference type="PROSITE" id="PS50920">
    <property type="entry name" value="SOLCAR"/>
    <property type="match status" value="3"/>
</dbReference>
<comment type="caution">
    <text evidence="14">The sequence shown here is derived from an EMBL/GenBank/DDBJ whole genome shotgun (WGS) entry which is preliminary data.</text>
</comment>
<protein>
    <submittedName>
        <fullName evidence="14">Solute carrier family 25 member 40</fullName>
    </submittedName>
</protein>
<dbReference type="SUPFAM" id="SSF103506">
    <property type="entry name" value="Mitochondrial carrier"/>
    <property type="match status" value="1"/>
</dbReference>
<dbReference type="AlphaFoldDB" id="A0A2V3J4I0"/>
<keyword evidence="4 10" id="KW-0812">Transmembrane</keyword>
<evidence type="ECO:0000256" key="5">
    <source>
        <dbReference type="ARBA" id="ARBA00022737"/>
    </source>
</evidence>
<sequence>MSSSPSSDEAVQPPDRNSATAGGRAMPIFRNALSSSMGATVVATVVTPLDVVKVRLQAHVCPVAGSNPCGDPLHVEGSFDAARKIVRQDGIRGLWRGLNVTLLLVIPTTGMYFTLYEAFREQIQLWHPDMSDTSSALLAGATARTATVTTASPLELARTSLQAGVGGPNATVTSVLRQIARSSGIGAWWRGLAPTLMRDAPFSAIYWSAYESLKDPKRSILPHRLFASRSEFGVYLGAGIGAGGLAALCTVPADVVKTRRQALMAPAVASVRGRAPNMGSIVIARQILETDGLRGLFRGAGPRVAKLAPASAIMMGSYEFFRNLLGLERKA</sequence>
<feature type="transmembrane region" description="Helical" evidence="13">
    <location>
        <begin position="93"/>
        <end position="115"/>
    </location>
</feature>
<comment type="similarity">
    <text evidence="2 11">Belongs to the mitochondrial carrier (TC 2.A.29) family.</text>
</comment>
<dbReference type="InterPro" id="IPR002067">
    <property type="entry name" value="MCP"/>
</dbReference>
<dbReference type="PANTHER" id="PTHR45760">
    <property type="entry name" value="FI19922P1-RELATED"/>
    <property type="match status" value="1"/>
</dbReference>
<dbReference type="STRING" id="448386.A0A2V3J4I0"/>
<evidence type="ECO:0000256" key="1">
    <source>
        <dbReference type="ARBA" id="ARBA00004448"/>
    </source>
</evidence>
<feature type="repeat" description="Solcar" evidence="10">
    <location>
        <begin position="131"/>
        <end position="216"/>
    </location>
</feature>
<feature type="repeat" description="Solcar" evidence="10">
    <location>
        <begin position="230"/>
        <end position="324"/>
    </location>
</feature>
<organism evidence="14 15">
    <name type="scientific">Gracilariopsis chorda</name>
    <dbReference type="NCBI Taxonomy" id="448386"/>
    <lineage>
        <taxon>Eukaryota</taxon>
        <taxon>Rhodophyta</taxon>
        <taxon>Florideophyceae</taxon>
        <taxon>Rhodymeniophycidae</taxon>
        <taxon>Gracilariales</taxon>
        <taxon>Gracilariaceae</taxon>
        <taxon>Gracilariopsis</taxon>
    </lineage>
</organism>
<keyword evidence="3 11" id="KW-0813">Transport</keyword>
<evidence type="ECO:0000256" key="9">
    <source>
        <dbReference type="ARBA" id="ARBA00023136"/>
    </source>
</evidence>
<feature type="repeat" description="Solcar" evidence="10">
    <location>
        <begin position="26"/>
        <end position="122"/>
    </location>
</feature>
<comment type="subcellular location">
    <subcellularLocation>
        <location evidence="1">Mitochondrion inner membrane</location>
        <topology evidence="1">Multi-pass membrane protein</topology>
    </subcellularLocation>
</comment>
<keyword evidence="9 10" id="KW-0472">Membrane</keyword>
<evidence type="ECO:0000256" key="2">
    <source>
        <dbReference type="ARBA" id="ARBA00006375"/>
    </source>
</evidence>
<dbReference type="Pfam" id="PF00153">
    <property type="entry name" value="Mito_carr"/>
    <property type="match status" value="3"/>
</dbReference>
<evidence type="ECO:0000256" key="4">
    <source>
        <dbReference type="ARBA" id="ARBA00022692"/>
    </source>
</evidence>
<name>A0A2V3J4I0_9FLOR</name>
<evidence type="ECO:0000256" key="7">
    <source>
        <dbReference type="ARBA" id="ARBA00022989"/>
    </source>
</evidence>
<dbReference type="PRINTS" id="PR00926">
    <property type="entry name" value="MITOCARRIER"/>
</dbReference>
<keyword evidence="8" id="KW-0496">Mitochondrion</keyword>
<keyword evidence="15" id="KW-1185">Reference proteome</keyword>
<dbReference type="GO" id="GO:0005743">
    <property type="term" value="C:mitochondrial inner membrane"/>
    <property type="evidence" value="ECO:0007669"/>
    <property type="project" value="UniProtKB-SubCell"/>
</dbReference>
<evidence type="ECO:0000256" key="6">
    <source>
        <dbReference type="ARBA" id="ARBA00022792"/>
    </source>
</evidence>
<evidence type="ECO:0000256" key="8">
    <source>
        <dbReference type="ARBA" id="ARBA00023128"/>
    </source>
</evidence>
<dbReference type="OrthoDB" id="1747031at2759"/>
<evidence type="ECO:0000256" key="13">
    <source>
        <dbReference type="SAM" id="Phobius"/>
    </source>
</evidence>
<dbReference type="PANTHER" id="PTHR45760:SF2">
    <property type="entry name" value="FI19922P1-RELATED"/>
    <property type="match status" value="1"/>
</dbReference>
<evidence type="ECO:0000256" key="10">
    <source>
        <dbReference type="PROSITE-ProRule" id="PRU00282"/>
    </source>
</evidence>
<dbReference type="Gene3D" id="1.50.40.10">
    <property type="entry name" value="Mitochondrial carrier domain"/>
    <property type="match status" value="2"/>
</dbReference>
<dbReference type="InterPro" id="IPR023395">
    <property type="entry name" value="MCP_dom_sf"/>
</dbReference>
<evidence type="ECO:0000256" key="11">
    <source>
        <dbReference type="RuleBase" id="RU000488"/>
    </source>
</evidence>
<dbReference type="InterPro" id="IPR045315">
    <property type="entry name" value="Mtm1-like"/>
</dbReference>
<evidence type="ECO:0000256" key="12">
    <source>
        <dbReference type="SAM" id="MobiDB-lite"/>
    </source>
</evidence>
<feature type="region of interest" description="Disordered" evidence="12">
    <location>
        <begin position="1"/>
        <end position="23"/>
    </location>
</feature>
<evidence type="ECO:0000313" key="14">
    <source>
        <dbReference type="EMBL" id="PXF49295.1"/>
    </source>
</evidence>
<reference evidence="14 15" key="1">
    <citation type="journal article" date="2018" name="Mol. Biol. Evol.">
        <title>Analysis of the draft genome of the red seaweed Gracilariopsis chorda provides insights into genome size evolution in Rhodophyta.</title>
        <authorList>
            <person name="Lee J."/>
            <person name="Yang E.C."/>
            <person name="Graf L."/>
            <person name="Yang J.H."/>
            <person name="Qiu H."/>
            <person name="Zel Zion U."/>
            <person name="Chan C.X."/>
            <person name="Stephens T.G."/>
            <person name="Weber A.P.M."/>
            <person name="Boo G.H."/>
            <person name="Boo S.M."/>
            <person name="Kim K.M."/>
            <person name="Shin Y."/>
            <person name="Jung M."/>
            <person name="Lee S.J."/>
            <person name="Yim H.S."/>
            <person name="Lee J.H."/>
            <person name="Bhattacharya D."/>
            <person name="Yoon H.S."/>
        </authorList>
    </citation>
    <scope>NUCLEOTIDE SEQUENCE [LARGE SCALE GENOMIC DNA]</scope>
    <source>
        <strain evidence="14 15">SKKU-2015</strain>
        <tissue evidence="14">Whole body</tissue>
    </source>
</reference>
<keyword evidence="7 13" id="KW-1133">Transmembrane helix</keyword>
<evidence type="ECO:0000313" key="15">
    <source>
        <dbReference type="Proteomes" id="UP000247409"/>
    </source>
</evidence>